<keyword evidence="7" id="KW-0436">Ligase</keyword>
<protein>
    <recommendedName>
        <fullName evidence="5">5-formyltetrahydrofolate cyclo-ligase</fullName>
        <ecNumber evidence="5">6.3.3.2</ecNumber>
    </recommendedName>
</protein>
<dbReference type="PIRSF" id="PIRSF006806">
    <property type="entry name" value="FTHF_cligase"/>
    <property type="match status" value="1"/>
</dbReference>
<dbReference type="EMBL" id="CP007456">
    <property type="protein sequence ID" value="AIZ13946.1"/>
    <property type="molecule type" value="Genomic_DNA"/>
</dbReference>
<feature type="binding site" evidence="4">
    <location>
        <position position="76"/>
    </location>
    <ligand>
        <name>substrate</name>
    </ligand>
</feature>
<keyword evidence="2 4" id="KW-0547">Nucleotide-binding</keyword>
<accession>A0A0A7I285</accession>
<dbReference type="Gene3D" id="3.40.50.10420">
    <property type="entry name" value="NagB/RpiA/CoA transferase-like"/>
    <property type="match status" value="1"/>
</dbReference>
<sequence length="220" mass="24459">MTPNMQTDVAGDSTRDEAAAQRELKRQWRRNAIIRRKRTSPEERLEAGRKLAEQARRANLIHSFTTVAAFASMGSEMSMTPMLQALFDSNCRILVPRLGKGMDIGWSELDSIHDLRDQTNSDGSTNTHRPPEPSNSICGPEALRNAGLIIVPAFAVDHAGFRLGRGGGWYDRALEYRAVGARVVSVCWLWELTDKPVPHEAHDIPVNGVLTPDGFTEVRQ</sequence>
<dbReference type="InterPro" id="IPR037171">
    <property type="entry name" value="NagB/RpiA_transferase-like"/>
</dbReference>
<evidence type="ECO:0000313" key="8">
    <source>
        <dbReference type="Proteomes" id="UP000030625"/>
    </source>
</evidence>
<dbReference type="PANTHER" id="PTHR23407:SF1">
    <property type="entry name" value="5-FORMYLTETRAHYDROFOLATE CYCLO-LIGASE"/>
    <property type="match status" value="1"/>
</dbReference>
<dbReference type="PANTHER" id="PTHR23407">
    <property type="entry name" value="ATPASE INHIBITOR/5-FORMYLTETRAHYDROFOLATE CYCLO-LIGASE"/>
    <property type="match status" value="1"/>
</dbReference>
<dbReference type="AlphaFoldDB" id="A0A0A7I285"/>
<feature type="binding site" evidence="4">
    <location>
        <begin position="162"/>
        <end position="170"/>
    </location>
    <ligand>
        <name>ATP</name>
        <dbReference type="ChEBI" id="CHEBI:30616"/>
    </ligand>
</feature>
<dbReference type="GO" id="GO:0030272">
    <property type="term" value="F:5-formyltetrahydrofolate cyclo-ligase activity"/>
    <property type="evidence" value="ECO:0007669"/>
    <property type="project" value="UniProtKB-EC"/>
</dbReference>
<dbReference type="SUPFAM" id="SSF100950">
    <property type="entry name" value="NagB/RpiA/CoA transferase-like"/>
    <property type="match status" value="1"/>
</dbReference>
<keyword evidence="5" id="KW-0460">Magnesium</keyword>
<dbReference type="OrthoDB" id="3242798at2"/>
<dbReference type="Proteomes" id="UP000030625">
    <property type="component" value="Chromosome"/>
</dbReference>
<dbReference type="KEGG" id="bka:AH68_01640"/>
<keyword evidence="5" id="KW-0479">Metal-binding</keyword>
<dbReference type="GO" id="GO:0009396">
    <property type="term" value="P:folic acid-containing compound biosynthetic process"/>
    <property type="evidence" value="ECO:0007669"/>
    <property type="project" value="TreeGrafter"/>
</dbReference>
<proteinExistence type="inferred from homology"/>
<feature type="compositionally biased region" description="Basic and acidic residues" evidence="6">
    <location>
        <begin position="13"/>
        <end position="22"/>
    </location>
</feature>
<dbReference type="RefSeq" id="WP_052189121.1">
    <property type="nucleotide sequence ID" value="NZ_CP007456.1"/>
</dbReference>
<name>A0A0A7I285_9BIFI</name>
<dbReference type="InterPro" id="IPR002698">
    <property type="entry name" value="FTHF_cligase"/>
</dbReference>
<evidence type="ECO:0000313" key="7">
    <source>
        <dbReference type="EMBL" id="AIZ13946.1"/>
    </source>
</evidence>
<gene>
    <name evidence="7" type="ORF">AH68_01640</name>
</gene>
<dbReference type="STRING" id="1447716.AH68_01640"/>
<dbReference type="GO" id="GO:0046872">
    <property type="term" value="F:metal ion binding"/>
    <property type="evidence" value="ECO:0007669"/>
    <property type="project" value="UniProtKB-KW"/>
</dbReference>
<organism evidence="7 8">
    <name type="scientific">Bifidobacterium catenulatum PV20-2</name>
    <dbReference type="NCBI Taxonomy" id="1447716"/>
    <lineage>
        <taxon>Bacteria</taxon>
        <taxon>Bacillati</taxon>
        <taxon>Actinomycetota</taxon>
        <taxon>Actinomycetes</taxon>
        <taxon>Bifidobacteriales</taxon>
        <taxon>Bifidobacteriaceae</taxon>
        <taxon>Bifidobacterium</taxon>
    </lineage>
</organism>
<evidence type="ECO:0000256" key="5">
    <source>
        <dbReference type="RuleBase" id="RU361279"/>
    </source>
</evidence>
<evidence type="ECO:0000256" key="3">
    <source>
        <dbReference type="ARBA" id="ARBA00022840"/>
    </source>
</evidence>
<evidence type="ECO:0000256" key="1">
    <source>
        <dbReference type="ARBA" id="ARBA00010638"/>
    </source>
</evidence>
<dbReference type="HOGENOM" id="CLU_066245_1_0_11"/>
<comment type="catalytic activity">
    <reaction evidence="5">
        <text>(6S)-5-formyl-5,6,7,8-tetrahydrofolate + ATP = (6R)-5,10-methenyltetrahydrofolate + ADP + phosphate</text>
        <dbReference type="Rhea" id="RHEA:10488"/>
        <dbReference type="ChEBI" id="CHEBI:30616"/>
        <dbReference type="ChEBI" id="CHEBI:43474"/>
        <dbReference type="ChEBI" id="CHEBI:57455"/>
        <dbReference type="ChEBI" id="CHEBI:57457"/>
        <dbReference type="ChEBI" id="CHEBI:456216"/>
        <dbReference type="EC" id="6.3.3.2"/>
    </reaction>
</comment>
<feature type="region of interest" description="Disordered" evidence="6">
    <location>
        <begin position="115"/>
        <end position="138"/>
    </location>
</feature>
<dbReference type="InterPro" id="IPR024185">
    <property type="entry name" value="FTHF_cligase-like_sf"/>
</dbReference>
<evidence type="ECO:0000256" key="4">
    <source>
        <dbReference type="PIRSR" id="PIRSR006806-1"/>
    </source>
</evidence>
<dbReference type="EC" id="6.3.3.2" evidence="5"/>
<reference evidence="7 8" key="1">
    <citation type="journal article" date="2015" name="Genome Announc.">
        <title>Complete and Assembled Genome Sequence of Bifidobacterium kashiwanohense PV20-2, Isolated from the Feces of an Anemic Kenyan Infant.</title>
        <authorList>
            <person name="Vazquez-Gutierrez P."/>
            <person name="Lacroix C."/>
            <person name="Chassard C."/>
            <person name="Klumpp J."/>
            <person name="Jans C."/>
            <person name="Stevens M.J."/>
        </authorList>
    </citation>
    <scope>NUCLEOTIDE SEQUENCE [LARGE SCALE GENOMIC DNA]</scope>
    <source>
        <strain evidence="7 8">PV20-2</strain>
    </source>
</reference>
<keyword evidence="3 4" id="KW-0067">ATP-binding</keyword>
<dbReference type="Pfam" id="PF01812">
    <property type="entry name" value="5-FTHF_cyc-lig"/>
    <property type="match status" value="1"/>
</dbReference>
<dbReference type="NCBIfam" id="TIGR02727">
    <property type="entry name" value="MTHFS_bact"/>
    <property type="match status" value="1"/>
</dbReference>
<feature type="region of interest" description="Disordered" evidence="6">
    <location>
        <begin position="1"/>
        <end position="22"/>
    </location>
</feature>
<feature type="binding site" evidence="4">
    <location>
        <begin position="25"/>
        <end position="29"/>
    </location>
    <ligand>
        <name>ATP</name>
        <dbReference type="ChEBI" id="CHEBI:30616"/>
    </ligand>
</feature>
<comment type="cofactor">
    <cofactor evidence="5">
        <name>Mg(2+)</name>
        <dbReference type="ChEBI" id="CHEBI:18420"/>
    </cofactor>
</comment>
<evidence type="ECO:0000256" key="6">
    <source>
        <dbReference type="SAM" id="MobiDB-lite"/>
    </source>
</evidence>
<evidence type="ECO:0000256" key="2">
    <source>
        <dbReference type="ARBA" id="ARBA00022741"/>
    </source>
</evidence>
<dbReference type="GO" id="GO:0035999">
    <property type="term" value="P:tetrahydrofolate interconversion"/>
    <property type="evidence" value="ECO:0007669"/>
    <property type="project" value="TreeGrafter"/>
</dbReference>
<comment type="similarity">
    <text evidence="1 5">Belongs to the 5-formyltetrahydrofolate cyclo-ligase family.</text>
</comment>
<dbReference type="GO" id="GO:0005524">
    <property type="term" value="F:ATP binding"/>
    <property type="evidence" value="ECO:0007669"/>
    <property type="project" value="UniProtKB-KW"/>
</dbReference>